<dbReference type="EMBL" id="JAFHDT010000002">
    <property type="protein sequence ID" value="KAI7812810.1"/>
    <property type="molecule type" value="Genomic_DNA"/>
</dbReference>
<feature type="domain" description="CAP-Gly" evidence="2">
    <location>
        <begin position="473"/>
        <end position="515"/>
    </location>
</feature>
<dbReference type="PANTHER" id="PTHR13958:SF3">
    <property type="entry name" value="CAP-GLY DOMAIN-CONTAINING PROTEIN-RELATED"/>
    <property type="match status" value="1"/>
</dbReference>
<dbReference type="AlphaFoldDB" id="A0A9W7X2Y3"/>
<evidence type="ECO:0000313" key="3">
    <source>
        <dbReference type="EMBL" id="KAI7812810.1"/>
    </source>
</evidence>
<dbReference type="GO" id="GO:0008017">
    <property type="term" value="F:microtubule binding"/>
    <property type="evidence" value="ECO:0007669"/>
    <property type="project" value="InterPro"/>
</dbReference>
<dbReference type="PROSITE" id="PS50245">
    <property type="entry name" value="CAP_GLY_2"/>
    <property type="match status" value="1"/>
</dbReference>
<feature type="region of interest" description="Disordered" evidence="1">
    <location>
        <begin position="517"/>
        <end position="602"/>
    </location>
</feature>
<dbReference type="Proteomes" id="UP001059041">
    <property type="component" value="Linkage Group LG2"/>
</dbReference>
<feature type="region of interest" description="Disordered" evidence="1">
    <location>
        <begin position="635"/>
        <end position="655"/>
    </location>
</feature>
<evidence type="ECO:0000256" key="1">
    <source>
        <dbReference type="SAM" id="MobiDB-lite"/>
    </source>
</evidence>
<dbReference type="InterPro" id="IPR028750">
    <property type="entry name" value="CEP350/CC187"/>
</dbReference>
<dbReference type="PANTHER" id="PTHR13958">
    <property type="entry name" value="CENTROSOME-ASSOCIATED PROTEIN 350"/>
    <property type="match status" value="1"/>
</dbReference>
<comment type="caution">
    <text evidence="3">The sequence shown here is derived from an EMBL/GenBank/DDBJ whole genome shotgun (WGS) entry which is preliminary data.</text>
</comment>
<evidence type="ECO:0000259" key="2">
    <source>
        <dbReference type="PROSITE" id="PS50245"/>
    </source>
</evidence>
<dbReference type="SMART" id="SM01052">
    <property type="entry name" value="CAP_GLY"/>
    <property type="match status" value="1"/>
</dbReference>
<dbReference type="OrthoDB" id="306254at2759"/>
<feature type="compositionally biased region" description="Basic and acidic residues" evidence="1">
    <location>
        <begin position="517"/>
        <end position="529"/>
    </location>
</feature>
<dbReference type="SUPFAM" id="SSF74924">
    <property type="entry name" value="Cap-Gly domain"/>
    <property type="match status" value="1"/>
</dbReference>
<dbReference type="Pfam" id="PF01302">
    <property type="entry name" value="CAP_GLY"/>
    <property type="match status" value="1"/>
</dbReference>
<organism evidence="3 4">
    <name type="scientific">Triplophysa rosa</name>
    <name type="common">Cave loach</name>
    <dbReference type="NCBI Taxonomy" id="992332"/>
    <lineage>
        <taxon>Eukaryota</taxon>
        <taxon>Metazoa</taxon>
        <taxon>Chordata</taxon>
        <taxon>Craniata</taxon>
        <taxon>Vertebrata</taxon>
        <taxon>Euteleostomi</taxon>
        <taxon>Actinopterygii</taxon>
        <taxon>Neopterygii</taxon>
        <taxon>Teleostei</taxon>
        <taxon>Ostariophysi</taxon>
        <taxon>Cypriniformes</taxon>
        <taxon>Nemacheilidae</taxon>
        <taxon>Triplophysa</taxon>
    </lineage>
</organism>
<accession>A0A9W7X2Y3</accession>
<reference evidence="3" key="1">
    <citation type="submission" date="2021-02" db="EMBL/GenBank/DDBJ databases">
        <title>Comparative genomics reveals that relaxation of natural selection precedes convergent phenotypic evolution of cavefish.</title>
        <authorList>
            <person name="Peng Z."/>
        </authorList>
    </citation>
    <scope>NUCLEOTIDE SEQUENCE</scope>
    <source>
        <tissue evidence="3">Muscle</tissue>
    </source>
</reference>
<gene>
    <name evidence="3" type="ORF">IRJ41_009744</name>
</gene>
<feature type="compositionally biased region" description="Basic and acidic residues" evidence="1">
    <location>
        <begin position="542"/>
        <end position="554"/>
    </location>
</feature>
<dbReference type="GO" id="GO:0005813">
    <property type="term" value="C:centrosome"/>
    <property type="evidence" value="ECO:0007669"/>
    <property type="project" value="InterPro"/>
</dbReference>
<dbReference type="PROSITE" id="PS00845">
    <property type="entry name" value="CAP_GLY_1"/>
    <property type="match status" value="1"/>
</dbReference>
<evidence type="ECO:0000313" key="4">
    <source>
        <dbReference type="Proteomes" id="UP001059041"/>
    </source>
</evidence>
<sequence length="880" mass="99437">MPVMNRSGLLSKAGLRRLLQSDEVWSLAKKRNQVELVPAEQDILQITESSNPPSSPSHRYCRQSQAPLRLISPERKAKSEGAGTACHHDPVKTLKTVPDVNEHDKKEARTPKSIESCRGERFQHPAEGPLKPVLNIPRFTLDPESHPCSDTPDDLQLHSEDSRIQPRDQENVKKTSVVHSSATPETKALNVKNNQRSKNVLLINNNHDVRDKKSSISYLKSDCECQRNIQASANATIVETPLFENLILKAVSDDSRQTEDGLACDEKSESFSIHSKELAWSEEEKDRLNDMCSLVFAEKYIVVPESSPFELNFNNKDGERRTTAEPFLSEILSPVDEVLSYGSAELPPSVRGLDSYSCPPHPAFEIITWTSEEELQVPADVLEDLSINSENLPPLPADVTLRRRESQSLCDVGDLCKTFTSSTCEDDENDCSEYTSSLLDDVKNEMSDPLSSCQIGDRVVVCNSRAGVLKYKGLAAFADGFWAGVALDTPNGNHNGTFRGVKYFSCEESHGVLVRAEDVSHIHREHGSDVETGVDEDPFSDEEPHSAQRNKQKDTSSSAGGKQQHRSRRCPPGDDSIPPKRQNEPQEDITDDAKDLSYSAETSSSRIVYDLIRHNGENRHLVDDSNHSVTELKHESGENQIQCTQDTKKRRRQRMKSLHDNIPIDTDVRKKEDSYFTPPLLEQWHQAQPDTPPKIKVPPHEDAIVDRLADAAVEILCGQADDDPLDCYETPDYLLDDKSRSAYRQVIFQLTSDVLHDILGDILRTKQSYQNIDNESAALQSSNISVSFLKEAVRKEIQKTLNLERDEQHMIEMLQKLCKYWCAKRDRVDYILIQELHHEERTWLDYTADQYTVKMRLTEEIFSLLLDDTILALNHLHFST</sequence>
<proteinExistence type="predicted"/>
<protein>
    <submittedName>
        <fullName evidence="3">Centrosome-associated protein 350-like</fullName>
    </submittedName>
</protein>
<dbReference type="InterPro" id="IPR000938">
    <property type="entry name" value="CAP-Gly_domain"/>
</dbReference>
<keyword evidence="4" id="KW-1185">Reference proteome</keyword>
<feature type="compositionally biased region" description="Acidic residues" evidence="1">
    <location>
        <begin position="532"/>
        <end position="541"/>
    </location>
</feature>
<dbReference type="Gene3D" id="2.30.30.190">
    <property type="entry name" value="CAP Gly-rich-like domain"/>
    <property type="match status" value="1"/>
</dbReference>
<dbReference type="GO" id="GO:0034453">
    <property type="term" value="P:microtubule anchoring"/>
    <property type="evidence" value="ECO:0007669"/>
    <property type="project" value="InterPro"/>
</dbReference>
<name>A0A9W7X2Y3_TRIRA</name>
<dbReference type="InterPro" id="IPR036859">
    <property type="entry name" value="CAP-Gly_dom_sf"/>
</dbReference>